<sequence>MDDKLYCNWQQTRLGRSVFIILMLTISILSSNARAQSRTEIILKKGWKFFQGKNEKGYEKDLDDAGWQNVTVPHDWAINGPFDKEIDKQTVAITQNGEKVAREKTGRTGALPYIGEGWYRKRFRIPNANAKKTVLLQFDGAMSEPQVYLNGELVGKWNYGYNCFFIDISDRIIPGQENTLAVHISNRPRSSRWYPGAGLFRNVHLVVKEPSSIEQWGVTVTTPVANLKLGKVNIKTRFAGSGMRLITEILDRTGKKVAIDTTTKSYGNEFEQAFPITNPNLWSPENPYLYTAVSKLYLAGRLTDEVRTQFGIRDIHYSAAAGFQLNGVSRKFKGVCLHHDLGPLGTAVNTAALRRQLMILKDLGCNSIRSSHNMPSPEQVELCDELGFMFLAESFDEWAKPKVANGYHLFFDSDAEKDVVNLVKAFRNHPSIVMWSAGNEVPDQFGAEGVKRAKWLQDIFHREDPTRPVTVGMDQVKATMQSGFGALLDVPGLNYRVHLYEEAYKAFPQGFILGSETASTVSSRGVYKFPVEKAKDKKYDDMQCSSYDLEYCSWSNLPDDDFVLQDDKPWVIGEFVWTGFDYLGEPTPYDERWPSRSSYFGLCDLAGIPKDRYYLYRSRWNTESATIHMLPHWNWKGREGQVTPVFVYTSYDRGELFINGKSMGIRKKSKSSPLERYRLMWMDVKYEPGTVKFVAMDSLGHKVAEKSMVTAEKPYQIRLEPDRKVIHADGQDISYITAYLVDRKGNVCPTASNTLNFQVEGKGAFQAVCNGDATSLEPFQKPEMKLFSGKLVFLVKSLEEAGNINIKVTSKGIKSATVQLRSEKFTR</sequence>
<dbReference type="InterPro" id="IPR006104">
    <property type="entry name" value="Glyco_hydro_2_N"/>
</dbReference>
<dbReference type="Gene3D" id="2.60.40.10">
    <property type="entry name" value="Immunoglobulins"/>
    <property type="match status" value="3"/>
</dbReference>
<dbReference type="InterPro" id="IPR032311">
    <property type="entry name" value="DUF4982"/>
</dbReference>
<evidence type="ECO:0000259" key="4">
    <source>
        <dbReference type="Pfam" id="PF00703"/>
    </source>
</evidence>
<dbReference type="InterPro" id="IPR006103">
    <property type="entry name" value="Glyco_hydro_2_cat"/>
</dbReference>
<dbReference type="Proteomes" id="UP001258315">
    <property type="component" value="Unassembled WGS sequence"/>
</dbReference>
<keyword evidence="10" id="KW-1185">Reference proteome</keyword>
<comment type="caution">
    <text evidence="9">The sequence shown here is derived from an EMBL/GenBank/DDBJ whole genome shotgun (WGS) entry which is preliminary data.</text>
</comment>
<dbReference type="InterPro" id="IPR006102">
    <property type="entry name" value="Ig-like_GH2"/>
</dbReference>
<evidence type="ECO:0000259" key="6">
    <source>
        <dbReference type="Pfam" id="PF02837"/>
    </source>
</evidence>
<evidence type="ECO:0000313" key="9">
    <source>
        <dbReference type="EMBL" id="MDT3404917.1"/>
    </source>
</evidence>
<dbReference type="RefSeq" id="WP_311952796.1">
    <property type="nucleotide sequence ID" value="NZ_JAVLVU010000001.1"/>
</dbReference>
<dbReference type="SUPFAM" id="SSF49785">
    <property type="entry name" value="Galactose-binding domain-like"/>
    <property type="match status" value="1"/>
</dbReference>
<protein>
    <submittedName>
        <fullName evidence="9">Beta-galactosidase</fullName>
        <ecNumber evidence="9">3.2.1.23</ecNumber>
    </submittedName>
</protein>
<feature type="domain" description="Glycoside hydrolase family 2 catalytic" evidence="5">
    <location>
        <begin position="323"/>
        <end position="587"/>
    </location>
</feature>
<dbReference type="GO" id="GO:0004565">
    <property type="term" value="F:beta-galactosidase activity"/>
    <property type="evidence" value="ECO:0007669"/>
    <property type="project" value="UniProtKB-EC"/>
</dbReference>
<dbReference type="Pfam" id="PF16355">
    <property type="entry name" value="DUF4982"/>
    <property type="match status" value="1"/>
</dbReference>
<dbReference type="Pfam" id="PF02836">
    <property type="entry name" value="Glyco_hydro_2_C"/>
    <property type="match status" value="1"/>
</dbReference>
<dbReference type="PROSITE" id="PS00608">
    <property type="entry name" value="GLYCOSYL_HYDROL_F2_2"/>
    <property type="match status" value="1"/>
</dbReference>
<keyword evidence="3 9" id="KW-0326">Glycosidase</keyword>
<dbReference type="EC" id="3.2.1.23" evidence="9"/>
<gene>
    <name evidence="9" type="ORF">QE417_003989</name>
</gene>
<dbReference type="PRINTS" id="PR00132">
    <property type="entry name" value="GLHYDRLASE2"/>
</dbReference>
<dbReference type="Pfam" id="PF00703">
    <property type="entry name" value="Glyco_hydro_2"/>
    <property type="match status" value="1"/>
</dbReference>
<organism evidence="9 10">
    <name type="scientific">Mucilaginibacter terrae</name>
    <dbReference type="NCBI Taxonomy" id="1955052"/>
    <lineage>
        <taxon>Bacteria</taxon>
        <taxon>Pseudomonadati</taxon>
        <taxon>Bacteroidota</taxon>
        <taxon>Sphingobacteriia</taxon>
        <taxon>Sphingobacteriales</taxon>
        <taxon>Sphingobacteriaceae</taxon>
        <taxon>Mucilaginibacter</taxon>
    </lineage>
</organism>
<feature type="domain" description="DUF4982" evidence="7">
    <location>
        <begin position="640"/>
        <end position="704"/>
    </location>
</feature>
<dbReference type="InterPro" id="IPR040605">
    <property type="entry name" value="Glyco_hydro2_dom5"/>
</dbReference>
<dbReference type="SUPFAM" id="SSF51445">
    <property type="entry name" value="(Trans)glycosidases"/>
    <property type="match status" value="1"/>
</dbReference>
<dbReference type="SUPFAM" id="SSF49303">
    <property type="entry name" value="beta-Galactosidase/glucuronidase domain"/>
    <property type="match status" value="1"/>
</dbReference>
<dbReference type="InterPro" id="IPR008979">
    <property type="entry name" value="Galactose-bd-like_sf"/>
</dbReference>
<dbReference type="PANTHER" id="PTHR42732:SF1">
    <property type="entry name" value="BETA-MANNOSIDASE"/>
    <property type="match status" value="1"/>
</dbReference>
<dbReference type="InterPro" id="IPR017853">
    <property type="entry name" value="GH"/>
</dbReference>
<dbReference type="InterPro" id="IPR006101">
    <property type="entry name" value="Glyco_hydro_2"/>
</dbReference>
<evidence type="ECO:0000256" key="2">
    <source>
        <dbReference type="ARBA" id="ARBA00022801"/>
    </source>
</evidence>
<dbReference type="PANTHER" id="PTHR42732">
    <property type="entry name" value="BETA-GALACTOSIDASE"/>
    <property type="match status" value="1"/>
</dbReference>
<proteinExistence type="inferred from homology"/>
<dbReference type="EMBL" id="JAVLVU010000001">
    <property type="protein sequence ID" value="MDT3404917.1"/>
    <property type="molecule type" value="Genomic_DNA"/>
</dbReference>
<evidence type="ECO:0000256" key="1">
    <source>
        <dbReference type="ARBA" id="ARBA00007401"/>
    </source>
</evidence>
<dbReference type="Gene3D" id="3.20.20.80">
    <property type="entry name" value="Glycosidases"/>
    <property type="match status" value="1"/>
</dbReference>
<dbReference type="InterPro" id="IPR013783">
    <property type="entry name" value="Ig-like_fold"/>
</dbReference>
<feature type="domain" description="Glycoside hydrolase family 2" evidence="8">
    <location>
        <begin position="717"/>
        <end position="819"/>
    </location>
</feature>
<dbReference type="Gene3D" id="2.60.120.260">
    <property type="entry name" value="Galactose-binding domain-like"/>
    <property type="match status" value="1"/>
</dbReference>
<dbReference type="InterPro" id="IPR036156">
    <property type="entry name" value="Beta-gal/glucu_dom_sf"/>
</dbReference>
<feature type="domain" description="Glycoside hydrolase family 2 immunoglobulin-like beta-sandwich" evidence="4">
    <location>
        <begin position="219"/>
        <end position="313"/>
    </location>
</feature>
<name>A0ABU3H0Y3_9SPHI</name>
<comment type="similarity">
    <text evidence="1">Belongs to the glycosyl hydrolase 2 family.</text>
</comment>
<accession>A0ABU3H0Y3</accession>
<evidence type="ECO:0000259" key="5">
    <source>
        <dbReference type="Pfam" id="PF02836"/>
    </source>
</evidence>
<dbReference type="InterPro" id="IPR051913">
    <property type="entry name" value="GH2_Domain-Containing"/>
</dbReference>
<keyword evidence="2 9" id="KW-0378">Hydrolase</keyword>
<evidence type="ECO:0000256" key="3">
    <source>
        <dbReference type="ARBA" id="ARBA00023295"/>
    </source>
</evidence>
<dbReference type="InterPro" id="IPR023232">
    <property type="entry name" value="Glyco_hydro_2_AS"/>
</dbReference>
<dbReference type="Pfam" id="PF18565">
    <property type="entry name" value="Glyco_hydro2_C5"/>
    <property type="match status" value="1"/>
</dbReference>
<dbReference type="Pfam" id="PF02837">
    <property type="entry name" value="Glyco_hydro_2_N"/>
    <property type="match status" value="1"/>
</dbReference>
<reference evidence="10" key="1">
    <citation type="submission" date="2023-07" db="EMBL/GenBank/DDBJ databases">
        <title>Functional and genomic diversity of the sorghum phyllosphere microbiome.</title>
        <authorList>
            <person name="Shade A."/>
        </authorList>
    </citation>
    <scope>NUCLEOTIDE SEQUENCE [LARGE SCALE GENOMIC DNA]</scope>
    <source>
        <strain evidence="10">SORGH_AS_0422</strain>
    </source>
</reference>
<feature type="domain" description="Glycosyl hydrolases family 2 sugar binding" evidence="6">
    <location>
        <begin position="58"/>
        <end position="197"/>
    </location>
</feature>
<evidence type="ECO:0000259" key="8">
    <source>
        <dbReference type="Pfam" id="PF18565"/>
    </source>
</evidence>
<evidence type="ECO:0000259" key="7">
    <source>
        <dbReference type="Pfam" id="PF16355"/>
    </source>
</evidence>
<evidence type="ECO:0000313" key="10">
    <source>
        <dbReference type="Proteomes" id="UP001258315"/>
    </source>
</evidence>